<dbReference type="InterPro" id="IPR018060">
    <property type="entry name" value="HTH_AraC"/>
</dbReference>
<dbReference type="AlphaFoldDB" id="A0A254TG22"/>
<dbReference type="Pfam" id="PF12833">
    <property type="entry name" value="HTH_18"/>
    <property type="match status" value="1"/>
</dbReference>
<comment type="caution">
    <text evidence="5">The sequence shown here is derived from an EMBL/GenBank/DDBJ whole genome shotgun (WGS) entry which is preliminary data.</text>
</comment>
<dbReference type="Gene3D" id="1.10.10.60">
    <property type="entry name" value="Homeodomain-like"/>
    <property type="match status" value="1"/>
</dbReference>
<sequence length="336" mass="37848">MQKGSVSIYFVRSALEPVLARGIDIEPLLREAGISAAVLQAPQGRVTAQNFSALWLAVARVLDDELFDQDSRRMKVGSFAMLSHILVGCDTLSAALTRMTKFFNLILDDFHCALETEGRQALLTIRETPGPAAPRVFGYETLLMLQHGLACWLIGRRIPLLAAAFAYPEPSRSAEYAFMYCEQLAFNESYTSIRFDRSYLALPVIQNERTAKEFVRNAPANIVLKYKNTNSLTAQIRRRLRAAGSDEWPEFEFIAKTLNMTPSTLRRRLEDEGQSFQAIKDQLRRDMAIDYLCHTTKSVAEIAAELGFAEASAFHRAFKKWAGASPGEYRLLAHRR</sequence>
<keyword evidence="6" id="KW-1185">Reference proteome</keyword>
<gene>
    <name evidence="5" type="ORF">AYR66_20735</name>
</gene>
<dbReference type="InterPro" id="IPR032687">
    <property type="entry name" value="AraC-type_N"/>
</dbReference>
<dbReference type="SUPFAM" id="SSF46689">
    <property type="entry name" value="Homeodomain-like"/>
    <property type="match status" value="1"/>
</dbReference>
<dbReference type="Pfam" id="PF12625">
    <property type="entry name" value="Arabinose_bd"/>
    <property type="match status" value="1"/>
</dbReference>
<dbReference type="OrthoDB" id="6506763at2"/>
<accession>A0A254TG22</accession>
<evidence type="ECO:0000256" key="1">
    <source>
        <dbReference type="ARBA" id="ARBA00023015"/>
    </source>
</evidence>
<dbReference type="PANTHER" id="PTHR47894:SF1">
    <property type="entry name" value="HTH-TYPE TRANSCRIPTIONAL REGULATOR VQSM"/>
    <property type="match status" value="1"/>
</dbReference>
<proteinExistence type="predicted"/>
<keyword evidence="3" id="KW-0804">Transcription</keyword>
<dbReference type="PRINTS" id="PR00032">
    <property type="entry name" value="HTHARAC"/>
</dbReference>
<dbReference type="EMBL" id="LSTO01000001">
    <property type="protein sequence ID" value="OWW21554.1"/>
    <property type="molecule type" value="Genomic_DNA"/>
</dbReference>
<evidence type="ECO:0000256" key="2">
    <source>
        <dbReference type="ARBA" id="ARBA00023125"/>
    </source>
</evidence>
<dbReference type="GO" id="GO:0000976">
    <property type="term" value="F:transcription cis-regulatory region binding"/>
    <property type="evidence" value="ECO:0007669"/>
    <property type="project" value="TreeGrafter"/>
</dbReference>
<reference evidence="5 6" key="1">
    <citation type="submission" date="2016-02" db="EMBL/GenBank/DDBJ databases">
        <authorList>
            <person name="Wen L."/>
            <person name="He K."/>
            <person name="Yang H."/>
        </authorList>
    </citation>
    <scope>NUCLEOTIDE SEQUENCE [LARGE SCALE GENOMIC DNA]</scope>
    <source>
        <strain evidence="5 6">TSA40</strain>
    </source>
</reference>
<organism evidence="5 6">
    <name type="scientific">Noviherbaspirillum denitrificans</name>
    <dbReference type="NCBI Taxonomy" id="1968433"/>
    <lineage>
        <taxon>Bacteria</taxon>
        <taxon>Pseudomonadati</taxon>
        <taxon>Pseudomonadota</taxon>
        <taxon>Betaproteobacteria</taxon>
        <taxon>Burkholderiales</taxon>
        <taxon>Oxalobacteraceae</taxon>
        <taxon>Noviherbaspirillum</taxon>
    </lineage>
</organism>
<dbReference type="PROSITE" id="PS01124">
    <property type="entry name" value="HTH_ARAC_FAMILY_2"/>
    <property type="match status" value="1"/>
</dbReference>
<dbReference type="GO" id="GO:0003700">
    <property type="term" value="F:DNA-binding transcription factor activity"/>
    <property type="evidence" value="ECO:0007669"/>
    <property type="project" value="InterPro"/>
</dbReference>
<dbReference type="InterPro" id="IPR020449">
    <property type="entry name" value="Tscrpt_reg_AraC-type_HTH"/>
</dbReference>
<name>A0A254TG22_9BURK</name>
<evidence type="ECO:0000259" key="4">
    <source>
        <dbReference type="PROSITE" id="PS01124"/>
    </source>
</evidence>
<dbReference type="Proteomes" id="UP000197535">
    <property type="component" value="Unassembled WGS sequence"/>
</dbReference>
<dbReference type="RefSeq" id="WP_088708405.1">
    <property type="nucleotide sequence ID" value="NZ_LSTO01000001.1"/>
</dbReference>
<dbReference type="PANTHER" id="PTHR47894">
    <property type="entry name" value="HTH-TYPE TRANSCRIPTIONAL REGULATOR GADX"/>
    <property type="match status" value="1"/>
</dbReference>
<keyword evidence="2" id="KW-0238">DNA-binding</keyword>
<dbReference type="GO" id="GO:0005829">
    <property type="term" value="C:cytosol"/>
    <property type="evidence" value="ECO:0007669"/>
    <property type="project" value="TreeGrafter"/>
</dbReference>
<feature type="domain" description="HTH araC/xylS-type" evidence="4">
    <location>
        <begin position="230"/>
        <end position="332"/>
    </location>
</feature>
<evidence type="ECO:0000256" key="3">
    <source>
        <dbReference type="ARBA" id="ARBA00023163"/>
    </source>
</evidence>
<keyword evidence="1" id="KW-0805">Transcription regulation</keyword>
<evidence type="ECO:0000313" key="5">
    <source>
        <dbReference type="EMBL" id="OWW21554.1"/>
    </source>
</evidence>
<evidence type="ECO:0000313" key="6">
    <source>
        <dbReference type="Proteomes" id="UP000197535"/>
    </source>
</evidence>
<protein>
    <submittedName>
        <fullName evidence="5">AraC family transcriptional regulator</fullName>
    </submittedName>
</protein>
<dbReference type="InterPro" id="IPR009057">
    <property type="entry name" value="Homeodomain-like_sf"/>
</dbReference>
<dbReference type="SMART" id="SM00342">
    <property type="entry name" value="HTH_ARAC"/>
    <property type="match status" value="1"/>
</dbReference>